<feature type="signal peptide" evidence="1">
    <location>
        <begin position="1"/>
        <end position="22"/>
    </location>
</feature>
<evidence type="ECO:0000313" key="3">
    <source>
        <dbReference type="Proteomes" id="UP000273022"/>
    </source>
</evidence>
<name>A0A3A6TUB7_9GAMM</name>
<dbReference type="Proteomes" id="UP000273022">
    <property type="component" value="Unassembled WGS sequence"/>
</dbReference>
<dbReference type="PROSITE" id="PS51257">
    <property type="entry name" value="PROKAR_LIPOPROTEIN"/>
    <property type="match status" value="1"/>
</dbReference>
<protein>
    <recommendedName>
        <fullName evidence="4">Lipoprotein</fullName>
    </recommendedName>
</protein>
<proteinExistence type="predicted"/>
<organism evidence="2 3">
    <name type="scientific">Parashewanella spongiae</name>
    <dbReference type="NCBI Taxonomy" id="342950"/>
    <lineage>
        <taxon>Bacteria</taxon>
        <taxon>Pseudomonadati</taxon>
        <taxon>Pseudomonadota</taxon>
        <taxon>Gammaproteobacteria</taxon>
        <taxon>Alteromonadales</taxon>
        <taxon>Shewanellaceae</taxon>
        <taxon>Parashewanella</taxon>
    </lineage>
</organism>
<feature type="chain" id="PRO_5017184808" description="Lipoprotein" evidence="1">
    <location>
        <begin position="23"/>
        <end position="97"/>
    </location>
</feature>
<gene>
    <name evidence="2" type="ORF">D5R81_09310</name>
</gene>
<keyword evidence="3" id="KW-1185">Reference proteome</keyword>
<dbReference type="AlphaFoldDB" id="A0A3A6TUB7"/>
<comment type="caution">
    <text evidence="2">The sequence shown here is derived from an EMBL/GenBank/DDBJ whole genome shotgun (WGS) entry which is preliminary data.</text>
</comment>
<dbReference type="EMBL" id="QYYH01000048">
    <property type="protein sequence ID" value="RJY16404.1"/>
    <property type="molecule type" value="Genomic_DNA"/>
</dbReference>
<accession>A0A3A6TUB7</accession>
<evidence type="ECO:0000256" key="1">
    <source>
        <dbReference type="SAM" id="SignalP"/>
    </source>
</evidence>
<evidence type="ECO:0008006" key="4">
    <source>
        <dbReference type="Google" id="ProtNLM"/>
    </source>
</evidence>
<evidence type="ECO:0000313" key="2">
    <source>
        <dbReference type="EMBL" id="RJY16404.1"/>
    </source>
</evidence>
<sequence length="97" mass="10821">MKFFKVLVLALMPFLFTGCSNGEINDPLKKEAKSTKPIEQVVCRSSPPILNSEGIKRNLIKRGVITSDMSASEAEKKVSEFINKKRSAFKDCGNKKK</sequence>
<reference evidence="2 3" key="1">
    <citation type="submission" date="2018-09" db="EMBL/GenBank/DDBJ databases">
        <title>Phylogeny of the Shewanellaceae, and recommendation for two new genera, Pseudoshewanella and Parashewanella.</title>
        <authorList>
            <person name="Wang G."/>
        </authorList>
    </citation>
    <scope>NUCLEOTIDE SEQUENCE [LARGE SCALE GENOMIC DNA]</scope>
    <source>
        <strain evidence="2 3">KCTC 22492</strain>
    </source>
</reference>
<dbReference type="RefSeq" id="WP_121853380.1">
    <property type="nucleotide sequence ID" value="NZ_CP037952.1"/>
</dbReference>
<keyword evidence="1" id="KW-0732">Signal</keyword>